<name>A0A1W2F1C8_9BACT</name>
<dbReference type="SUPFAM" id="SSF46689">
    <property type="entry name" value="Homeodomain-like"/>
    <property type="match status" value="1"/>
</dbReference>
<keyword evidence="1" id="KW-0175">Coiled coil</keyword>
<dbReference type="EMBL" id="FWXY01000069">
    <property type="protein sequence ID" value="SMD15759.1"/>
    <property type="molecule type" value="Genomic_DNA"/>
</dbReference>
<evidence type="ECO:0000313" key="2">
    <source>
        <dbReference type="EMBL" id="SMD15759.1"/>
    </source>
</evidence>
<gene>
    <name evidence="2" type="ORF">SAMN02746065_1692</name>
</gene>
<dbReference type="RefSeq" id="WP_084072129.1">
    <property type="nucleotide sequence ID" value="NZ_FWXY01000069.1"/>
</dbReference>
<feature type="coiled-coil region" evidence="1">
    <location>
        <begin position="118"/>
        <end position="145"/>
    </location>
</feature>
<dbReference type="Proteomes" id="UP000192418">
    <property type="component" value="Unassembled WGS sequence"/>
</dbReference>
<evidence type="ECO:0000256" key="1">
    <source>
        <dbReference type="SAM" id="Coils"/>
    </source>
</evidence>
<dbReference type="InterPro" id="IPR009057">
    <property type="entry name" value="Homeodomain-like_sf"/>
</dbReference>
<protein>
    <submittedName>
        <fullName evidence="2">Transposase</fullName>
    </submittedName>
</protein>
<dbReference type="OrthoDB" id="5420548at2"/>
<dbReference type="AlphaFoldDB" id="A0A1W2F1C8"/>
<dbReference type="Gene3D" id="1.10.10.60">
    <property type="entry name" value="Homeodomain-like"/>
    <property type="match status" value="1"/>
</dbReference>
<proteinExistence type="predicted"/>
<accession>A0A1W2F1C8</accession>
<keyword evidence="3" id="KW-1185">Reference proteome</keyword>
<evidence type="ECO:0000313" key="3">
    <source>
        <dbReference type="Proteomes" id="UP000192418"/>
    </source>
</evidence>
<organism evidence="2 3">
    <name type="scientific">Desulfocicer vacuolatum DSM 3385</name>
    <dbReference type="NCBI Taxonomy" id="1121400"/>
    <lineage>
        <taxon>Bacteria</taxon>
        <taxon>Pseudomonadati</taxon>
        <taxon>Thermodesulfobacteriota</taxon>
        <taxon>Desulfobacteria</taxon>
        <taxon>Desulfobacterales</taxon>
        <taxon>Desulfobacteraceae</taxon>
        <taxon>Desulfocicer</taxon>
    </lineage>
</organism>
<reference evidence="2 3" key="1">
    <citation type="submission" date="2017-04" db="EMBL/GenBank/DDBJ databases">
        <authorList>
            <person name="Afonso C.L."/>
            <person name="Miller P.J."/>
            <person name="Scott M.A."/>
            <person name="Spackman E."/>
            <person name="Goraichik I."/>
            <person name="Dimitrov K.M."/>
            <person name="Suarez D.L."/>
            <person name="Swayne D.E."/>
        </authorList>
    </citation>
    <scope>NUCLEOTIDE SEQUENCE [LARGE SCALE GENOMIC DNA]</scope>
    <source>
        <strain evidence="2 3">DSM 3385</strain>
    </source>
</reference>
<sequence>MVYPIKTKEAVIKKVLMGGKPHHEIASEAGIGLSTLSYWLKNHKKDGNLTVNKKEKRPQDWSAEERLKALMETGTMAEKERVSWCRKRGVFSHHLEQWKKDILSLSTPAKASVKSKGSARLKKENAALKKELNRKEKALAETAALLVLKKKADSIWGDPKDD</sequence>
<dbReference type="STRING" id="1121400.SAMN02746065_1692"/>